<proteinExistence type="inferred from homology"/>
<reference evidence="9 10" key="1">
    <citation type="submission" date="2019-03" db="EMBL/GenBank/DDBJ databases">
        <authorList>
            <person name="Gaulin E."/>
            <person name="Dumas B."/>
        </authorList>
    </citation>
    <scope>NUCLEOTIDE SEQUENCE [LARGE SCALE GENOMIC DNA]</scope>
    <source>
        <strain evidence="9">CBS 568.67</strain>
    </source>
</reference>
<evidence type="ECO:0000256" key="1">
    <source>
        <dbReference type="ARBA" id="ARBA00004141"/>
    </source>
</evidence>
<feature type="transmembrane region" description="Helical" evidence="7">
    <location>
        <begin position="113"/>
        <end position="133"/>
    </location>
</feature>
<dbReference type="EMBL" id="VJMH01000385">
    <property type="protein sequence ID" value="KAF0716592.1"/>
    <property type="molecule type" value="Genomic_DNA"/>
</dbReference>
<dbReference type="Pfam" id="PF03092">
    <property type="entry name" value="BT1"/>
    <property type="match status" value="1"/>
</dbReference>
<comment type="similarity">
    <text evidence="2">Belongs to the major facilitator superfamily. Folate-biopterin transporter (TC 2.A.71) family.</text>
</comment>
<dbReference type="Proteomes" id="UP000332933">
    <property type="component" value="Unassembled WGS sequence"/>
</dbReference>
<feature type="transmembrane region" description="Helical" evidence="7">
    <location>
        <begin position="542"/>
        <end position="566"/>
    </location>
</feature>
<dbReference type="InterPro" id="IPR039309">
    <property type="entry name" value="BT1"/>
</dbReference>
<comment type="subcellular location">
    <subcellularLocation>
        <location evidence="1">Membrane</location>
        <topology evidence="1">Multi-pass membrane protein</topology>
    </subcellularLocation>
</comment>
<dbReference type="PANTHER" id="PTHR31585:SF5">
    <property type="entry name" value="RNA-BINDING S4 DOMAIN-CONTAINING PROTEIN"/>
    <property type="match status" value="1"/>
</dbReference>
<evidence type="ECO:0000256" key="7">
    <source>
        <dbReference type="SAM" id="Phobius"/>
    </source>
</evidence>
<evidence type="ECO:0000256" key="2">
    <source>
        <dbReference type="ARBA" id="ARBA00007015"/>
    </source>
</evidence>
<feature type="transmembrane region" description="Helical" evidence="7">
    <location>
        <begin position="145"/>
        <end position="164"/>
    </location>
</feature>
<feature type="transmembrane region" description="Helical" evidence="7">
    <location>
        <begin position="388"/>
        <end position="412"/>
    </location>
</feature>
<gene>
    <name evidence="9" type="primary">Aste57867_2770</name>
    <name evidence="8" type="ORF">As57867_002763</name>
    <name evidence="9" type="ORF">ASTE57867_2770</name>
</gene>
<feature type="transmembrane region" description="Helical" evidence="7">
    <location>
        <begin position="282"/>
        <end position="305"/>
    </location>
</feature>
<feature type="transmembrane region" description="Helical" evidence="7">
    <location>
        <begin position="500"/>
        <end position="522"/>
    </location>
</feature>
<keyword evidence="3" id="KW-0813">Transport</keyword>
<evidence type="ECO:0000256" key="4">
    <source>
        <dbReference type="ARBA" id="ARBA00022692"/>
    </source>
</evidence>
<protein>
    <submittedName>
        <fullName evidence="9">Aste57867_2770 protein</fullName>
    </submittedName>
</protein>
<sequence>MNGGGRQTKKIMLVDDSLAAKLSTPILATHPTTTEYDNTFTMLVDDKRDSPIDSPVEESFGALRPGGALHLRSMESIALLSQYSAGGMMQGGLEALQYPLYQNYLRMQGYQSAAYLVLVGLGYWSKIFFGFLSDCFPLLGYHRRSYMVLGWTICTLCCAIMWVVPFPAPYYGVARLVGQKPADIDATDRRDHMNEAAPNQAALFVVLSMVASLGYVMAIAASDAMVVHYAQREPIAIRGRIQTAIYLVRDVSFILPRLVVGFCMNDFHYQGTFSWAMHPNTFYGLLLVPSTLGLGMALLAIVEATPPRVPVRVYLATLWHLAKKRVLWQLCAFKLLHMTFTNYYTPAINPVKSTWFHVETLTDVEFFVATQVTRGLTMYFVGRLALNWSWRPVIVVATLATIALDATWKFVGIWDVVRSQHFQLAQSIVTIPFTVVVFLFTNYIFVEVADVGNEGTVFALISTFGNMGVPLGMVLAKLVDSNFDVSKDAIKHDDAAVRWQVTYAFAITFAVKAASMFVLVLLPPQKAYVQLLKRHGGSSAVAGVVLVVVFVCTYVFCILTSLLSIYKSTSCLTLAGGRGCNPKTT</sequence>
<accession>A0A485KCI9</accession>
<feature type="transmembrane region" description="Helical" evidence="7">
    <location>
        <begin position="424"/>
        <end position="445"/>
    </location>
</feature>
<evidence type="ECO:0000256" key="6">
    <source>
        <dbReference type="ARBA" id="ARBA00023136"/>
    </source>
</evidence>
<dbReference type="Gene3D" id="1.20.1250.20">
    <property type="entry name" value="MFS general substrate transporter like domains"/>
    <property type="match status" value="1"/>
</dbReference>
<feature type="transmembrane region" description="Helical" evidence="7">
    <location>
        <begin position="457"/>
        <end position="479"/>
    </location>
</feature>
<dbReference type="SUPFAM" id="SSF103473">
    <property type="entry name" value="MFS general substrate transporter"/>
    <property type="match status" value="1"/>
</dbReference>
<dbReference type="GO" id="GO:0016020">
    <property type="term" value="C:membrane"/>
    <property type="evidence" value="ECO:0007669"/>
    <property type="project" value="UniProtKB-SubCell"/>
</dbReference>
<keyword evidence="4 7" id="KW-0812">Transmembrane</keyword>
<evidence type="ECO:0000256" key="5">
    <source>
        <dbReference type="ARBA" id="ARBA00022989"/>
    </source>
</evidence>
<organism evidence="9 10">
    <name type="scientific">Aphanomyces stellatus</name>
    <dbReference type="NCBI Taxonomy" id="120398"/>
    <lineage>
        <taxon>Eukaryota</taxon>
        <taxon>Sar</taxon>
        <taxon>Stramenopiles</taxon>
        <taxon>Oomycota</taxon>
        <taxon>Saprolegniomycetes</taxon>
        <taxon>Saprolegniales</taxon>
        <taxon>Verrucalvaceae</taxon>
        <taxon>Aphanomyces</taxon>
    </lineage>
</organism>
<dbReference type="EMBL" id="CAADRA010000385">
    <property type="protein sequence ID" value="VFT79960.1"/>
    <property type="molecule type" value="Genomic_DNA"/>
</dbReference>
<dbReference type="AlphaFoldDB" id="A0A485KCI9"/>
<keyword evidence="5 7" id="KW-1133">Transmembrane helix</keyword>
<feature type="transmembrane region" description="Helical" evidence="7">
    <location>
        <begin position="326"/>
        <end position="345"/>
    </location>
</feature>
<dbReference type="InterPro" id="IPR036259">
    <property type="entry name" value="MFS_trans_sf"/>
</dbReference>
<keyword evidence="10" id="KW-1185">Reference proteome</keyword>
<evidence type="ECO:0000313" key="8">
    <source>
        <dbReference type="EMBL" id="KAF0716592.1"/>
    </source>
</evidence>
<evidence type="ECO:0000313" key="9">
    <source>
        <dbReference type="EMBL" id="VFT79960.1"/>
    </source>
</evidence>
<evidence type="ECO:0000313" key="10">
    <source>
        <dbReference type="Proteomes" id="UP000332933"/>
    </source>
</evidence>
<name>A0A485KCI9_9STRA</name>
<feature type="transmembrane region" description="Helical" evidence="7">
    <location>
        <begin position="201"/>
        <end position="222"/>
    </location>
</feature>
<dbReference type="OrthoDB" id="754047at2759"/>
<reference evidence="8" key="2">
    <citation type="submission" date="2019-06" db="EMBL/GenBank/DDBJ databases">
        <title>Genomics analysis of Aphanomyces spp. identifies a new class of oomycete effector associated with host adaptation.</title>
        <authorList>
            <person name="Gaulin E."/>
        </authorList>
    </citation>
    <scope>NUCLEOTIDE SEQUENCE</scope>
    <source>
        <strain evidence="8">CBS 578.67</strain>
    </source>
</reference>
<keyword evidence="6 7" id="KW-0472">Membrane</keyword>
<evidence type="ECO:0000256" key="3">
    <source>
        <dbReference type="ARBA" id="ARBA00022448"/>
    </source>
</evidence>
<dbReference type="PANTHER" id="PTHR31585">
    <property type="entry name" value="FOLATE-BIOPTERIN TRANSPORTER 1, CHLOROPLASTIC"/>
    <property type="match status" value="1"/>
</dbReference>